<gene>
    <name evidence="1" type="ORF">METZ01_LOCUS331183</name>
</gene>
<proteinExistence type="predicted"/>
<accession>A0A382PYB3</accession>
<feature type="non-terminal residue" evidence="1">
    <location>
        <position position="31"/>
    </location>
</feature>
<organism evidence="1">
    <name type="scientific">marine metagenome</name>
    <dbReference type="NCBI Taxonomy" id="408172"/>
    <lineage>
        <taxon>unclassified sequences</taxon>
        <taxon>metagenomes</taxon>
        <taxon>ecological metagenomes</taxon>
    </lineage>
</organism>
<dbReference type="EMBL" id="UINC01110668">
    <property type="protein sequence ID" value="SVC78329.1"/>
    <property type="molecule type" value="Genomic_DNA"/>
</dbReference>
<evidence type="ECO:0000313" key="1">
    <source>
        <dbReference type="EMBL" id="SVC78329.1"/>
    </source>
</evidence>
<sequence>MSFQSIIDLYTMVLPAIKNCGERLAKQMLLV</sequence>
<name>A0A382PYB3_9ZZZZ</name>
<dbReference type="AlphaFoldDB" id="A0A382PYB3"/>
<reference evidence="1" key="1">
    <citation type="submission" date="2018-05" db="EMBL/GenBank/DDBJ databases">
        <authorList>
            <person name="Lanie J.A."/>
            <person name="Ng W.-L."/>
            <person name="Kazmierczak K.M."/>
            <person name="Andrzejewski T.M."/>
            <person name="Davidsen T.M."/>
            <person name="Wayne K.J."/>
            <person name="Tettelin H."/>
            <person name="Glass J.I."/>
            <person name="Rusch D."/>
            <person name="Podicherti R."/>
            <person name="Tsui H.-C.T."/>
            <person name="Winkler M.E."/>
        </authorList>
    </citation>
    <scope>NUCLEOTIDE SEQUENCE</scope>
</reference>
<protein>
    <submittedName>
        <fullName evidence="1">Uncharacterized protein</fullName>
    </submittedName>
</protein>